<sequence length="146" mass="16071">MVIFRLLMLFTVKPEAELGTDDEPGVRVMATAEPDAAELGAVPVTVVVMLEVWPIPRIVPLQLQFTLTGAAFAGAARQKTVATAAGARTPTRNREENDLMAISRKCRATVRRDVEPHREVLNITCSHLYVVEFDISIDALKIVFRG</sequence>
<evidence type="ECO:0000313" key="2">
    <source>
        <dbReference type="Proteomes" id="UP000523447"/>
    </source>
</evidence>
<evidence type="ECO:0000313" key="1">
    <source>
        <dbReference type="EMBL" id="NKY84890.1"/>
    </source>
</evidence>
<dbReference type="RefSeq" id="WP_157171544.1">
    <property type="nucleotide sequence ID" value="NZ_CAWPHS010000023.1"/>
</dbReference>
<keyword evidence="2" id="KW-1185">Reference proteome</keyword>
<accession>A0A7X6RGG2</accession>
<reference evidence="1 2" key="1">
    <citation type="submission" date="2020-04" db="EMBL/GenBank/DDBJ databases">
        <title>MicrobeNet Type strains.</title>
        <authorList>
            <person name="Nicholson A.C."/>
        </authorList>
    </citation>
    <scope>NUCLEOTIDE SEQUENCE [LARGE SCALE GENOMIC DNA]</scope>
    <source>
        <strain evidence="1 2">DSM 44445</strain>
    </source>
</reference>
<comment type="caution">
    <text evidence="1">The sequence shown here is derived from an EMBL/GenBank/DDBJ whole genome shotgun (WGS) entry which is preliminary data.</text>
</comment>
<dbReference type="EMBL" id="JAAXPE010000003">
    <property type="protein sequence ID" value="NKY84890.1"/>
    <property type="molecule type" value="Genomic_DNA"/>
</dbReference>
<name>A0A7X6RGG2_9NOCA</name>
<dbReference type="AlphaFoldDB" id="A0A7X6RGG2"/>
<organism evidence="1 2">
    <name type="scientific">Nocardia veterana</name>
    <dbReference type="NCBI Taxonomy" id="132249"/>
    <lineage>
        <taxon>Bacteria</taxon>
        <taxon>Bacillati</taxon>
        <taxon>Actinomycetota</taxon>
        <taxon>Actinomycetes</taxon>
        <taxon>Mycobacteriales</taxon>
        <taxon>Nocardiaceae</taxon>
        <taxon>Nocardia</taxon>
    </lineage>
</organism>
<protein>
    <submittedName>
        <fullName evidence="1">Uncharacterized protein</fullName>
    </submittedName>
</protein>
<gene>
    <name evidence="1" type="ORF">HGA07_04540</name>
</gene>
<proteinExistence type="predicted"/>
<dbReference type="Proteomes" id="UP000523447">
    <property type="component" value="Unassembled WGS sequence"/>
</dbReference>